<comment type="function">
    <text evidence="3">Required for rescue of stalled ribosomes mediated by trans-translation. Binds to transfer-messenger RNA (tmRNA), required for stable association of tmRNA with ribosomes. tmRNA and SmpB together mimic tRNA shape, replacing the anticodon stem-loop with SmpB. tmRNA is encoded by the ssrA gene; the 2 termini fold to resemble tRNA(Ala) and it encodes a 'tag peptide', a short internal open reading frame. During trans-translation Ala-aminoacylated tmRNA acts like a tRNA, entering the A-site of stalled ribosomes, displacing the stalled mRNA. The ribosome then switches to translate the ORF on the tmRNA; the nascent peptide is terminated with the 'tag peptide' encoded by the tmRNA and targeted for degradation. The ribosome is freed to recommence translation, which seems to be the essential function of trans-translation.</text>
</comment>
<dbReference type="PATRIC" id="fig|360411.5.peg.1138"/>
<dbReference type="NCBIfam" id="NF003843">
    <property type="entry name" value="PRK05422.1"/>
    <property type="match status" value="1"/>
</dbReference>
<dbReference type="Pfam" id="PF01668">
    <property type="entry name" value="SmpB"/>
    <property type="match status" value="1"/>
</dbReference>
<dbReference type="NCBIfam" id="TIGR00086">
    <property type="entry name" value="smpB"/>
    <property type="match status" value="1"/>
</dbReference>
<dbReference type="GO" id="GO:0070930">
    <property type="term" value="P:trans-translation-dependent protein tagging"/>
    <property type="evidence" value="ECO:0007669"/>
    <property type="project" value="TreeGrafter"/>
</dbReference>
<sequence>MSMKVVATNRKARFEYFLLETYEAGIALQGSEIKSIRAGQISLAEAYVQTDGKEAWLINAHIAPYEQANRFNHDPRRPRKLLLHKREIRELWNAVRQKGVTIVPVQVYLKDGKAKIEIAVAKGKKLYDKRHEIAKRDQTREMERERGRDF</sequence>
<evidence type="ECO:0000313" key="5">
    <source>
        <dbReference type="EMBL" id="KPL70790.1"/>
    </source>
</evidence>
<organism evidence="5 6">
    <name type="scientific">Bellilinea caldifistulae</name>
    <dbReference type="NCBI Taxonomy" id="360411"/>
    <lineage>
        <taxon>Bacteria</taxon>
        <taxon>Bacillati</taxon>
        <taxon>Chloroflexota</taxon>
        <taxon>Anaerolineae</taxon>
        <taxon>Anaerolineales</taxon>
        <taxon>Anaerolineaceae</taxon>
        <taxon>Bellilinea</taxon>
    </lineage>
</organism>
<dbReference type="PANTHER" id="PTHR30308">
    <property type="entry name" value="TMRNA-BINDING COMPONENT OF TRANS-TRANSLATION TAGGING COMPLEX"/>
    <property type="match status" value="1"/>
</dbReference>
<dbReference type="Gene3D" id="2.40.280.10">
    <property type="match status" value="1"/>
</dbReference>
<dbReference type="GO" id="GO:0070929">
    <property type="term" value="P:trans-translation"/>
    <property type="evidence" value="ECO:0007669"/>
    <property type="project" value="UniProtKB-UniRule"/>
</dbReference>
<comment type="subcellular location">
    <subcellularLocation>
        <location evidence="3">Cytoplasm</location>
    </subcellularLocation>
    <text evidence="3">The tmRNA-SmpB complex associates with stalled 70S ribosomes.</text>
</comment>
<keyword evidence="6" id="KW-1185">Reference proteome</keyword>
<dbReference type="Proteomes" id="UP000050514">
    <property type="component" value="Unassembled WGS sequence"/>
</dbReference>
<accession>A0A0P6X723</accession>
<dbReference type="STRING" id="360411.AC812_16735"/>
<protein>
    <recommendedName>
        <fullName evidence="3">SsrA-binding protein</fullName>
    </recommendedName>
    <alternativeName>
        <fullName evidence="3">Small protein B</fullName>
    </alternativeName>
</protein>
<comment type="caution">
    <text evidence="5">The sequence shown here is derived from an EMBL/GenBank/DDBJ whole genome shotgun (WGS) entry which is preliminary data.</text>
</comment>
<evidence type="ECO:0000256" key="3">
    <source>
        <dbReference type="HAMAP-Rule" id="MF_00023"/>
    </source>
</evidence>
<keyword evidence="1 3" id="KW-0963">Cytoplasm</keyword>
<dbReference type="PANTHER" id="PTHR30308:SF2">
    <property type="entry name" value="SSRA-BINDING PROTEIN"/>
    <property type="match status" value="1"/>
</dbReference>
<dbReference type="PROSITE" id="PS01317">
    <property type="entry name" value="SSRP"/>
    <property type="match status" value="1"/>
</dbReference>
<evidence type="ECO:0000313" key="6">
    <source>
        <dbReference type="Proteomes" id="UP000050514"/>
    </source>
</evidence>
<feature type="region of interest" description="Disordered" evidence="4">
    <location>
        <begin position="130"/>
        <end position="150"/>
    </location>
</feature>
<reference evidence="5 6" key="1">
    <citation type="submission" date="2015-07" db="EMBL/GenBank/DDBJ databases">
        <title>Draft genome of Bellilinea caldifistulae DSM 17877.</title>
        <authorList>
            <person name="Hemp J."/>
            <person name="Ward L.M."/>
            <person name="Pace L.A."/>
            <person name="Fischer W.W."/>
        </authorList>
    </citation>
    <scope>NUCLEOTIDE SEQUENCE [LARGE SCALE GENOMIC DNA]</scope>
    <source>
        <strain evidence="5 6">GOMI-1</strain>
    </source>
</reference>
<dbReference type="CDD" id="cd09294">
    <property type="entry name" value="SmpB"/>
    <property type="match status" value="1"/>
</dbReference>
<name>A0A0P6X723_9CHLR</name>
<dbReference type="EMBL" id="LGHJ01000029">
    <property type="protein sequence ID" value="KPL70790.1"/>
    <property type="molecule type" value="Genomic_DNA"/>
</dbReference>
<dbReference type="HAMAP" id="MF_00023">
    <property type="entry name" value="SmpB"/>
    <property type="match status" value="1"/>
</dbReference>
<dbReference type="RefSeq" id="WP_061916887.1">
    <property type="nucleotide sequence ID" value="NZ_DF967971.1"/>
</dbReference>
<keyword evidence="2 3" id="KW-0694">RNA-binding</keyword>
<evidence type="ECO:0000256" key="1">
    <source>
        <dbReference type="ARBA" id="ARBA00022490"/>
    </source>
</evidence>
<dbReference type="InterPro" id="IPR000037">
    <property type="entry name" value="SsrA-bd_prot"/>
</dbReference>
<dbReference type="GO" id="GO:0003723">
    <property type="term" value="F:RNA binding"/>
    <property type="evidence" value="ECO:0007669"/>
    <property type="project" value="UniProtKB-UniRule"/>
</dbReference>
<evidence type="ECO:0000256" key="4">
    <source>
        <dbReference type="SAM" id="MobiDB-lite"/>
    </source>
</evidence>
<evidence type="ECO:0000256" key="2">
    <source>
        <dbReference type="ARBA" id="ARBA00022884"/>
    </source>
</evidence>
<proteinExistence type="inferred from homology"/>
<dbReference type="GO" id="GO:0005829">
    <property type="term" value="C:cytosol"/>
    <property type="evidence" value="ECO:0007669"/>
    <property type="project" value="TreeGrafter"/>
</dbReference>
<dbReference type="SUPFAM" id="SSF74982">
    <property type="entry name" value="Small protein B (SmpB)"/>
    <property type="match status" value="1"/>
</dbReference>
<dbReference type="InterPro" id="IPR023620">
    <property type="entry name" value="SmpB"/>
</dbReference>
<dbReference type="InterPro" id="IPR020081">
    <property type="entry name" value="SsrA-bd_prot_CS"/>
</dbReference>
<comment type="similarity">
    <text evidence="3">Belongs to the SmpB family.</text>
</comment>
<dbReference type="OrthoDB" id="9805462at2"/>
<gene>
    <name evidence="3" type="primary">smpB</name>
    <name evidence="5" type="ORF">AC812_16735</name>
</gene>
<dbReference type="AlphaFoldDB" id="A0A0P6X723"/>